<reference evidence="15 16" key="1">
    <citation type="journal article" date="2016" name="Nat. Commun.">
        <title>Thousands of microbial genomes shed light on interconnected biogeochemical processes in an aquifer system.</title>
        <authorList>
            <person name="Anantharaman K."/>
            <person name="Brown C.T."/>
            <person name="Hug L.A."/>
            <person name="Sharon I."/>
            <person name="Castelle C.J."/>
            <person name="Probst A.J."/>
            <person name="Thomas B.C."/>
            <person name="Singh A."/>
            <person name="Wilkins M.J."/>
            <person name="Karaoz U."/>
            <person name="Brodie E.L."/>
            <person name="Williams K.H."/>
            <person name="Hubbard S.S."/>
            <person name="Banfield J.F."/>
        </authorList>
    </citation>
    <scope>NUCLEOTIDE SEQUENCE [LARGE SCALE GENOMIC DNA]</scope>
</reference>
<evidence type="ECO:0000256" key="10">
    <source>
        <dbReference type="ARBA" id="ARBA00047552"/>
    </source>
</evidence>
<evidence type="ECO:0000313" key="15">
    <source>
        <dbReference type="EMBL" id="OGZ42769.1"/>
    </source>
</evidence>
<evidence type="ECO:0000256" key="1">
    <source>
        <dbReference type="ARBA" id="ARBA00004496"/>
    </source>
</evidence>
<dbReference type="EC" id="6.1.1.9" evidence="3 11"/>
<keyword evidence="8 12" id="KW-0648">Protein biosynthesis</keyword>
<dbReference type="PROSITE" id="PS00178">
    <property type="entry name" value="AA_TRNA_LIGASE_I"/>
    <property type="match status" value="1"/>
</dbReference>
<dbReference type="InterPro" id="IPR013155">
    <property type="entry name" value="M/V/L/I-tRNA-synth_anticd-bd"/>
</dbReference>
<evidence type="ECO:0000256" key="7">
    <source>
        <dbReference type="ARBA" id="ARBA00022840"/>
    </source>
</evidence>
<comment type="caution">
    <text evidence="15">The sequence shown here is derived from an EMBL/GenBank/DDBJ whole genome shotgun (WGS) entry which is preliminary data.</text>
</comment>
<comment type="subunit">
    <text evidence="2">Monomer.</text>
</comment>
<dbReference type="InterPro" id="IPR014729">
    <property type="entry name" value="Rossmann-like_a/b/a_fold"/>
</dbReference>
<organism evidence="15 16">
    <name type="scientific">Candidatus Ryanbacteria bacterium RIFCSPHIGHO2_01_FULL_45_22</name>
    <dbReference type="NCBI Taxonomy" id="1802114"/>
    <lineage>
        <taxon>Bacteria</taxon>
        <taxon>Candidatus Ryaniibacteriota</taxon>
    </lineage>
</organism>
<dbReference type="GO" id="GO:0006438">
    <property type="term" value="P:valyl-tRNA aminoacylation"/>
    <property type="evidence" value="ECO:0007669"/>
    <property type="project" value="UniProtKB-UniRule"/>
</dbReference>
<dbReference type="PANTHER" id="PTHR11946">
    <property type="entry name" value="VALYL-TRNA SYNTHETASES"/>
    <property type="match status" value="1"/>
</dbReference>
<dbReference type="Gene3D" id="1.10.730.10">
    <property type="entry name" value="Isoleucyl-tRNA Synthetase, Domain 1"/>
    <property type="match status" value="1"/>
</dbReference>
<proteinExistence type="inferred from homology"/>
<sequence>MSDFSKPYNAKDHEERMYAKWLESGYFTPENLPNADKREPYTIIMPPPNVTGVLHMGHALMLTLQDIMIRYQRMRGKRALWLPGTDHAAIATQARVEKDLVKEGTSRHDLGREEFLRRVEAFAKKSHDTIISQVKTMGASCDWTREAYTLDEDRSLAVRTMFKKMYDDGLIYRGNRIVNWDPKGQTTISDDEIVYEERAAKLYTFRYSKDFPIPIATTRPETKIGDTGVAVHPDDVRYQEFIGKEYDLEFYGVPLHIKVVADKEVDPAFGTGAVGVTPAHSHTDWEIAERHGLGVTQVIDEQARMMVGDNPLTGQKVADARATIVEWLGSENLLEKEEDIKQNIATAERTGGVIEPMPKLQWFVAVNKEFSLPHSSIEGIASGAKTTLKEIMRRTVESGQIKIIPEHFEKTYFHWIENLRDWCISRQIWYGHRIPVWYCLPCAELDTLGYKPGTGETVVPRSEKLIPISGTETPTTCPKCHSTSLSQDPDTLDTWFSSGMWTFSTLGWPENTQDLKLYHPTNVLETGYEILFFWVARMILMTGYGLGEIPFRTVYLHGTVRDAKGRKMSKSLGNGIDPVDIAKTFGADAGRMALIVGNTPGTDMALSEDKIKGYKHFANKIWNASRFVLTSIENADLSHEPKLTPSDTAALAELRRVAKEVTDDMEQFRFYLAAEKIYHYFWHTFADTILEEAKLTLRGESVEEQLSAKWTLHTILTTSLKLLHPFMPFITETVWEQVPQKNKTILVVEPWPHS</sequence>
<dbReference type="InterPro" id="IPR009080">
    <property type="entry name" value="tRNAsynth_Ia_anticodon-bd"/>
</dbReference>
<evidence type="ECO:0000259" key="14">
    <source>
        <dbReference type="Pfam" id="PF08264"/>
    </source>
</evidence>
<dbReference type="InterPro" id="IPR001412">
    <property type="entry name" value="aa-tRNA-synth_I_CS"/>
</dbReference>
<dbReference type="InterPro" id="IPR033705">
    <property type="entry name" value="Anticodon_Ia_Val"/>
</dbReference>
<evidence type="ECO:0000256" key="9">
    <source>
        <dbReference type="ARBA" id="ARBA00023146"/>
    </source>
</evidence>
<keyword evidence="6 12" id="KW-0547">Nucleotide-binding</keyword>
<keyword evidence="4" id="KW-0963">Cytoplasm</keyword>
<evidence type="ECO:0000256" key="8">
    <source>
        <dbReference type="ARBA" id="ARBA00022917"/>
    </source>
</evidence>
<keyword evidence="7 12" id="KW-0067">ATP-binding</keyword>
<comment type="similarity">
    <text evidence="12">Belongs to the class-I aminoacyl-tRNA synthetase family.</text>
</comment>
<dbReference type="Pfam" id="PF00133">
    <property type="entry name" value="tRNA-synt_1"/>
    <property type="match status" value="1"/>
</dbReference>
<evidence type="ECO:0000256" key="6">
    <source>
        <dbReference type="ARBA" id="ARBA00022741"/>
    </source>
</evidence>
<dbReference type="CDD" id="cd07962">
    <property type="entry name" value="Anticodon_Ia_Val"/>
    <property type="match status" value="1"/>
</dbReference>
<dbReference type="GO" id="GO:0005829">
    <property type="term" value="C:cytosol"/>
    <property type="evidence" value="ECO:0007669"/>
    <property type="project" value="TreeGrafter"/>
</dbReference>
<dbReference type="EMBL" id="MHNK01000022">
    <property type="protein sequence ID" value="OGZ42769.1"/>
    <property type="molecule type" value="Genomic_DNA"/>
</dbReference>
<dbReference type="SUPFAM" id="SSF47323">
    <property type="entry name" value="Anticodon-binding domain of a subclass of class I aminoacyl-tRNA synthetases"/>
    <property type="match status" value="1"/>
</dbReference>
<dbReference type="InterPro" id="IPR002303">
    <property type="entry name" value="Valyl-tRNA_ligase"/>
</dbReference>
<keyword evidence="5 12" id="KW-0436">Ligase</keyword>
<dbReference type="SUPFAM" id="SSF52374">
    <property type="entry name" value="Nucleotidylyl transferase"/>
    <property type="match status" value="1"/>
</dbReference>
<evidence type="ECO:0000256" key="3">
    <source>
        <dbReference type="ARBA" id="ARBA00013169"/>
    </source>
</evidence>
<comment type="catalytic activity">
    <reaction evidence="10">
        <text>tRNA(Val) + L-valine + ATP = L-valyl-tRNA(Val) + AMP + diphosphate</text>
        <dbReference type="Rhea" id="RHEA:10704"/>
        <dbReference type="Rhea" id="RHEA-COMP:9672"/>
        <dbReference type="Rhea" id="RHEA-COMP:9708"/>
        <dbReference type="ChEBI" id="CHEBI:30616"/>
        <dbReference type="ChEBI" id="CHEBI:33019"/>
        <dbReference type="ChEBI" id="CHEBI:57762"/>
        <dbReference type="ChEBI" id="CHEBI:78442"/>
        <dbReference type="ChEBI" id="CHEBI:78537"/>
        <dbReference type="ChEBI" id="CHEBI:456215"/>
        <dbReference type="EC" id="6.1.1.9"/>
    </reaction>
</comment>
<dbReference type="NCBIfam" id="NF004349">
    <property type="entry name" value="PRK05729.1"/>
    <property type="match status" value="1"/>
</dbReference>
<dbReference type="SUPFAM" id="SSF50677">
    <property type="entry name" value="ValRS/IleRS/LeuRS editing domain"/>
    <property type="match status" value="1"/>
</dbReference>
<dbReference type="NCBIfam" id="TIGR00422">
    <property type="entry name" value="valS"/>
    <property type="match status" value="1"/>
</dbReference>
<evidence type="ECO:0000256" key="5">
    <source>
        <dbReference type="ARBA" id="ARBA00022598"/>
    </source>
</evidence>
<evidence type="ECO:0000256" key="12">
    <source>
        <dbReference type="RuleBase" id="RU363035"/>
    </source>
</evidence>
<evidence type="ECO:0000256" key="2">
    <source>
        <dbReference type="ARBA" id="ARBA00011245"/>
    </source>
</evidence>
<protein>
    <recommendedName>
        <fullName evidence="3 11">Valine--tRNA ligase</fullName>
        <ecNumber evidence="3 11">6.1.1.9</ecNumber>
    </recommendedName>
</protein>
<dbReference type="PRINTS" id="PR00986">
    <property type="entry name" value="TRNASYNTHVAL"/>
</dbReference>
<dbReference type="FunFam" id="3.40.50.620:FF:000032">
    <property type="entry name" value="Valine--tRNA ligase"/>
    <property type="match status" value="1"/>
</dbReference>
<comment type="subcellular location">
    <subcellularLocation>
        <location evidence="1">Cytoplasm</location>
    </subcellularLocation>
</comment>
<dbReference type="CDD" id="cd00817">
    <property type="entry name" value="ValRS_core"/>
    <property type="match status" value="1"/>
</dbReference>
<dbReference type="GO" id="GO:0002161">
    <property type="term" value="F:aminoacyl-tRNA deacylase activity"/>
    <property type="evidence" value="ECO:0007669"/>
    <property type="project" value="InterPro"/>
</dbReference>
<dbReference type="GO" id="GO:0005524">
    <property type="term" value="F:ATP binding"/>
    <property type="evidence" value="ECO:0007669"/>
    <property type="project" value="UniProtKB-KW"/>
</dbReference>
<feature type="domain" description="Aminoacyl-tRNA synthetase class Ia" evidence="13">
    <location>
        <begin position="17"/>
        <end position="606"/>
    </location>
</feature>
<dbReference type="Gene3D" id="3.40.50.620">
    <property type="entry name" value="HUPs"/>
    <property type="match status" value="2"/>
</dbReference>
<dbReference type="InterPro" id="IPR009008">
    <property type="entry name" value="Val/Leu/Ile-tRNA-synth_edit"/>
</dbReference>
<dbReference type="InterPro" id="IPR002300">
    <property type="entry name" value="aa-tRNA-synth_Ia"/>
</dbReference>
<dbReference type="Proteomes" id="UP000177480">
    <property type="component" value="Unassembled WGS sequence"/>
</dbReference>
<dbReference type="Pfam" id="PF08264">
    <property type="entry name" value="Anticodon_1"/>
    <property type="match status" value="1"/>
</dbReference>
<name>A0A1G2FXG9_9BACT</name>
<evidence type="ECO:0000256" key="4">
    <source>
        <dbReference type="ARBA" id="ARBA00022490"/>
    </source>
</evidence>
<evidence type="ECO:0000259" key="13">
    <source>
        <dbReference type="Pfam" id="PF00133"/>
    </source>
</evidence>
<dbReference type="GO" id="GO:0004832">
    <property type="term" value="F:valine-tRNA ligase activity"/>
    <property type="evidence" value="ECO:0007669"/>
    <property type="project" value="UniProtKB-UniRule"/>
</dbReference>
<accession>A0A1G2FXG9</accession>
<dbReference type="AlphaFoldDB" id="A0A1G2FXG9"/>
<feature type="domain" description="Methionyl/Valyl/Leucyl/Isoleucyl-tRNA synthetase anticodon-binding" evidence="14">
    <location>
        <begin position="647"/>
        <end position="752"/>
    </location>
</feature>
<gene>
    <name evidence="15" type="ORF">A2719_02000</name>
</gene>
<evidence type="ECO:0000313" key="16">
    <source>
        <dbReference type="Proteomes" id="UP000177480"/>
    </source>
</evidence>
<dbReference type="PANTHER" id="PTHR11946:SF93">
    <property type="entry name" value="VALINE--TRNA LIGASE, CHLOROPLASTIC_MITOCHONDRIAL 2"/>
    <property type="match status" value="1"/>
</dbReference>
<evidence type="ECO:0000256" key="11">
    <source>
        <dbReference type="NCBIfam" id="TIGR00422"/>
    </source>
</evidence>
<dbReference type="STRING" id="1802114.A2719_02000"/>
<keyword evidence="9 12" id="KW-0030">Aminoacyl-tRNA synthetase</keyword>